<organism evidence="1 2">
    <name type="scientific">Protopolystoma xenopodis</name>
    <dbReference type="NCBI Taxonomy" id="117903"/>
    <lineage>
        <taxon>Eukaryota</taxon>
        <taxon>Metazoa</taxon>
        <taxon>Spiralia</taxon>
        <taxon>Lophotrochozoa</taxon>
        <taxon>Platyhelminthes</taxon>
        <taxon>Monogenea</taxon>
        <taxon>Polyopisthocotylea</taxon>
        <taxon>Polystomatidea</taxon>
        <taxon>Polystomatidae</taxon>
        <taxon>Protopolystoma</taxon>
    </lineage>
</organism>
<comment type="caution">
    <text evidence="1">The sequence shown here is derived from an EMBL/GenBank/DDBJ whole genome shotgun (WGS) entry which is preliminary data.</text>
</comment>
<dbReference type="AlphaFoldDB" id="A0A3S5ATC8"/>
<gene>
    <name evidence="1" type="ORF">PXEA_LOCUS30751</name>
</gene>
<name>A0A3S5ATC8_9PLAT</name>
<evidence type="ECO:0008006" key="3">
    <source>
        <dbReference type="Google" id="ProtNLM"/>
    </source>
</evidence>
<dbReference type="EMBL" id="CAAALY010254590">
    <property type="protein sequence ID" value="VEL37311.1"/>
    <property type="molecule type" value="Genomic_DNA"/>
</dbReference>
<sequence>MILDETSEFVGSEIDIEINPRQIYIRDGDRLNTSCHTNDPHRYGTEWYRRLPNGQEVIIVTGALLLIPSVSQSQLQNSEIFCRAREHYTDQIVGEPEQLNLIWESGRSMHHIYFAFL</sequence>
<reference evidence="1" key="1">
    <citation type="submission" date="2018-11" db="EMBL/GenBank/DDBJ databases">
        <authorList>
            <consortium name="Pathogen Informatics"/>
        </authorList>
    </citation>
    <scope>NUCLEOTIDE SEQUENCE</scope>
</reference>
<protein>
    <recommendedName>
        <fullName evidence="3">Ig-like domain-containing protein</fullName>
    </recommendedName>
</protein>
<evidence type="ECO:0000313" key="1">
    <source>
        <dbReference type="EMBL" id="VEL37311.1"/>
    </source>
</evidence>
<evidence type="ECO:0000313" key="2">
    <source>
        <dbReference type="Proteomes" id="UP000784294"/>
    </source>
</evidence>
<proteinExistence type="predicted"/>
<keyword evidence="2" id="KW-1185">Reference proteome</keyword>
<dbReference type="Proteomes" id="UP000784294">
    <property type="component" value="Unassembled WGS sequence"/>
</dbReference>
<accession>A0A3S5ATC8</accession>